<feature type="transmembrane region" description="Helical" evidence="1">
    <location>
        <begin position="394"/>
        <end position="416"/>
    </location>
</feature>
<proteinExistence type="predicted"/>
<keyword evidence="1" id="KW-1133">Transmembrane helix</keyword>
<sequence>MGYPIQLLSVTPPAKAKVIVEGQKHSQSYPVVIQDGKASLITISNVFAEAKYAISASFYDLFQLSKPTTHPAYIRLEDISPVSDPELVYETANYLLNKHIPVYLAVIPTYVDPTTEEMVTLADKPKLLAVLDELVSRGAYIIAHGYTHTYRYQETGEGFEFWDSELNQPITTLDIKEIPEKLKPEDQFQNREEYDQYIQGNTIVETEYVTAKLEKSIHALTKLGFPPIAFEDPHYTMSSNGYQVASQYFSAIFGQIQASDRDWQVMFSPLFISKPTILSGMTLYPETIGYVDPNSINPMLEIEEAIDHVSQVPGSVISGFYHPYLGLDYLKEMIALMEAVPNMEWIQLYNETHYVRTDAVEIITSGNGEISVTSELSWKMDIMDKLAEKSLEKYLWLIVLVTAIFVSLFIIHIVTLRMRYRKRLFKERVHG</sequence>
<dbReference type="InterPro" id="IPR011330">
    <property type="entry name" value="Glyco_hydro/deAcase_b/a-brl"/>
</dbReference>
<dbReference type="SUPFAM" id="SSF88713">
    <property type="entry name" value="Glycoside hydrolase/deacetylase"/>
    <property type="match status" value="1"/>
</dbReference>
<dbReference type="EMBL" id="JACOOL010000004">
    <property type="protein sequence ID" value="MBC5636407.1"/>
    <property type="molecule type" value="Genomic_DNA"/>
</dbReference>
<comment type="caution">
    <text evidence="2">The sequence shown here is derived from an EMBL/GenBank/DDBJ whole genome shotgun (WGS) entry which is preliminary data.</text>
</comment>
<protein>
    <submittedName>
        <fullName evidence="2">DUF2334 domain-containing protein</fullName>
    </submittedName>
</protein>
<name>A0A923L4P1_9BACI</name>
<reference evidence="2" key="1">
    <citation type="submission" date="2020-08" db="EMBL/GenBank/DDBJ databases">
        <title>Genome public.</title>
        <authorList>
            <person name="Liu C."/>
            <person name="Sun Q."/>
        </authorList>
    </citation>
    <scope>NUCLEOTIDE SEQUENCE</scope>
    <source>
        <strain evidence="2">BX22</strain>
    </source>
</reference>
<organism evidence="2 3">
    <name type="scientific">Ornithinibacillus hominis</name>
    <dbReference type="NCBI Taxonomy" id="2763055"/>
    <lineage>
        <taxon>Bacteria</taxon>
        <taxon>Bacillati</taxon>
        <taxon>Bacillota</taxon>
        <taxon>Bacilli</taxon>
        <taxon>Bacillales</taxon>
        <taxon>Bacillaceae</taxon>
        <taxon>Ornithinibacillus</taxon>
    </lineage>
</organism>
<keyword evidence="1" id="KW-0812">Transmembrane</keyword>
<dbReference type="Pfam" id="PF10096">
    <property type="entry name" value="DUF2334"/>
    <property type="match status" value="1"/>
</dbReference>
<accession>A0A923L4P1</accession>
<evidence type="ECO:0000313" key="3">
    <source>
        <dbReference type="Proteomes" id="UP000637359"/>
    </source>
</evidence>
<dbReference type="GO" id="GO:0005975">
    <property type="term" value="P:carbohydrate metabolic process"/>
    <property type="evidence" value="ECO:0007669"/>
    <property type="project" value="InterPro"/>
</dbReference>
<dbReference type="InterPro" id="IPR018763">
    <property type="entry name" value="DUF2334"/>
</dbReference>
<dbReference type="Proteomes" id="UP000637359">
    <property type="component" value="Unassembled WGS sequence"/>
</dbReference>
<evidence type="ECO:0000256" key="1">
    <source>
        <dbReference type="SAM" id="Phobius"/>
    </source>
</evidence>
<dbReference type="RefSeq" id="WP_186869126.1">
    <property type="nucleotide sequence ID" value="NZ_JACOOL010000004.1"/>
</dbReference>
<keyword evidence="3" id="KW-1185">Reference proteome</keyword>
<dbReference type="AlphaFoldDB" id="A0A923L4P1"/>
<gene>
    <name evidence="2" type="ORF">H8S33_06155</name>
</gene>
<keyword evidence="1" id="KW-0472">Membrane</keyword>
<evidence type="ECO:0000313" key="2">
    <source>
        <dbReference type="EMBL" id="MBC5636407.1"/>
    </source>
</evidence>